<proteinExistence type="predicted"/>
<organism evidence="2 3">
    <name type="scientific">Micromonospora andamanensis</name>
    <dbReference type="NCBI Taxonomy" id="1287068"/>
    <lineage>
        <taxon>Bacteria</taxon>
        <taxon>Bacillati</taxon>
        <taxon>Actinomycetota</taxon>
        <taxon>Actinomycetes</taxon>
        <taxon>Micromonosporales</taxon>
        <taxon>Micromonosporaceae</taxon>
        <taxon>Micromonospora</taxon>
    </lineage>
</organism>
<accession>A0ABQ4HX17</accession>
<comment type="caution">
    <text evidence="2">The sequence shown here is derived from an EMBL/GenBank/DDBJ whole genome shotgun (WGS) entry which is preliminary data.</text>
</comment>
<sequence>MRAGFLSAGARPAVERKVDNGREVAGVPHTGTKKVKVSDAAPDLTPVGRTPRHKALPEPTLDVSRFRARGVRGRVEGLRGAPVAR</sequence>
<feature type="region of interest" description="Disordered" evidence="1">
    <location>
        <begin position="37"/>
        <end position="61"/>
    </location>
</feature>
<evidence type="ECO:0000313" key="3">
    <source>
        <dbReference type="Proteomes" id="UP000647017"/>
    </source>
</evidence>
<evidence type="ECO:0000256" key="1">
    <source>
        <dbReference type="SAM" id="MobiDB-lite"/>
    </source>
</evidence>
<evidence type="ECO:0000313" key="2">
    <source>
        <dbReference type="EMBL" id="GIJ10056.1"/>
    </source>
</evidence>
<reference evidence="2 3" key="1">
    <citation type="submission" date="2021-01" db="EMBL/GenBank/DDBJ databases">
        <title>Whole genome shotgun sequence of Verrucosispora andamanensis NBRC 109075.</title>
        <authorList>
            <person name="Komaki H."/>
            <person name="Tamura T."/>
        </authorList>
    </citation>
    <scope>NUCLEOTIDE SEQUENCE [LARGE SCALE GENOMIC DNA]</scope>
    <source>
        <strain evidence="2 3">NBRC 109075</strain>
    </source>
</reference>
<keyword evidence="3" id="KW-1185">Reference proteome</keyword>
<protein>
    <submittedName>
        <fullName evidence="2">Uncharacterized protein</fullName>
    </submittedName>
</protein>
<dbReference type="Proteomes" id="UP000647017">
    <property type="component" value="Unassembled WGS sequence"/>
</dbReference>
<dbReference type="EMBL" id="BOOZ01000016">
    <property type="protein sequence ID" value="GIJ10056.1"/>
    <property type="molecule type" value="Genomic_DNA"/>
</dbReference>
<gene>
    <name evidence="2" type="ORF">Van01_32700</name>
</gene>
<name>A0ABQ4HX17_9ACTN</name>